<organism evidence="1 2">
    <name type="scientific">Microbulbifer epialgicus</name>
    <dbReference type="NCBI Taxonomy" id="393907"/>
    <lineage>
        <taxon>Bacteria</taxon>
        <taxon>Pseudomonadati</taxon>
        <taxon>Pseudomonadota</taxon>
        <taxon>Gammaproteobacteria</taxon>
        <taxon>Cellvibrionales</taxon>
        <taxon>Microbulbiferaceae</taxon>
        <taxon>Microbulbifer</taxon>
    </lineage>
</organism>
<comment type="caution">
    <text evidence="1">The sequence shown here is derived from an EMBL/GenBank/DDBJ whole genome shotgun (WGS) entry which is preliminary data.</text>
</comment>
<accession>A0ABV4P011</accession>
<dbReference type="EMBL" id="JBGMEK010000021">
    <property type="protein sequence ID" value="MFA0811491.1"/>
    <property type="molecule type" value="Genomic_DNA"/>
</dbReference>
<evidence type="ECO:0000313" key="1">
    <source>
        <dbReference type="EMBL" id="MFA0811491.1"/>
    </source>
</evidence>
<proteinExistence type="predicted"/>
<name>A0ABV4P011_9GAMM</name>
<keyword evidence="2" id="KW-1185">Reference proteome</keyword>
<dbReference type="Gene3D" id="3.40.30.10">
    <property type="entry name" value="Glutaredoxin"/>
    <property type="match status" value="1"/>
</dbReference>
<evidence type="ECO:0000313" key="2">
    <source>
        <dbReference type="Proteomes" id="UP001569428"/>
    </source>
</evidence>
<dbReference type="RefSeq" id="WP_371839050.1">
    <property type="nucleotide sequence ID" value="NZ_JBGMEK010000021.1"/>
</dbReference>
<reference evidence="1 2" key="1">
    <citation type="submission" date="2024-08" db="EMBL/GenBank/DDBJ databases">
        <authorList>
            <person name="Ishaq N."/>
        </authorList>
    </citation>
    <scope>NUCLEOTIDE SEQUENCE [LARGE SCALE GENOMIC DNA]</scope>
    <source>
        <strain evidence="1 2">DSM 18651</strain>
    </source>
</reference>
<dbReference type="Proteomes" id="UP001569428">
    <property type="component" value="Unassembled WGS sequence"/>
</dbReference>
<sequence length="97" mass="11093">MKITLVKKILDDGSLCTKCRDVQEKLEGNDQLKFIDQTLIADVRDPQSPGMKIAQQYKVERAPFFVVENEGQKAEIFTVYFKFAKEVLQPLIQVEAS</sequence>
<evidence type="ECO:0008006" key="3">
    <source>
        <dbReference type="Google" id="ProtNLM"/>
    </source>
</evidence>
<gene>
    <name evidence="1" type="ORF">ACCI49_11235</name>
</gene>
<protein>
    <recommendedName>
        <fullName evidence="3">Thioredoxin domain-containing protein</fullName>
    </recommendedName>
</protein>